<name>A0AAN9LZF0_CANGL</name>
<comment type="caution">
    <text evidence="1">The sequence shown here is derived from an EMBL/GenBank/DDBJ whole genome shotgun (WGS) entry which is preliminary data.</text>
</comment>
<accession>A0AAN9LZF0</accession>
<sequence length="118" mass="13226">MSHEDGINLYTESMLTVGPLVRLNTTYRGVGRLPTHGHMHDAYCGSITWIVMLINSPKQEYLGDLSTNYCSISGDRVTAPAYFHGYVDQNEITSFDKLTLMSYDHPIKAVKALRIEGD</sequence>
<evidence type="ECO:0000313" key="1">
    <source>
        <dbReference type="EMBL" id="KAK7344636.1"/>
    </source>
</evidence>
<keyword evidence="2" id="KW-1185">Reference proteome</keyword>
<dbReference type="EMBL" id="JAYMYQ010000003">
    <property type="protein sequence ID" value="KAK7344636.1"/>
    <property type="molecule type" value="Genomic_DNA"/>
</dbReference>
<organism evidence="1 2">
    <name type="scientific">Canavalia gladiata</name>
    <name type="common">Sword bean</name>
    <name type="synonym">Dolichos gladiatus</name>
    <dbReference type="NCBI Taxonomy" id="3824"/>
    <lineage>
        <taxon>Eukaryota</taxon>
        <taxon>Viridiplantae</taxon>
        <taxon>Streptophyta</taxon>
        <taxon>Embryophyta</taxon>
        <taxon>Tracheophyta</taxon>
        <taxon>Spermatophyta</taxon>
        <taxon>Magnoliopsida</taxon>
        <taxon>eudicotyledons</taxon>
        <taxon>Gunneridae</taxon>
        <taxon>Pentapetalae</taxon>
        <taxon>rosids</taxon>
        <taxon>fabids</taxon>
        <taxon>Fabales</taxon>
        <taxon>Fabaceae</taxon>
        <taxon>Papilionoideae</taxon>
        <taxon>50 kb inversion clade</taxon>
        <taxon>NPAAA clade</taxon>
        <taxon>indigoferoid/millettioid clade</taxon>
        <taxon>Phaseoleae</taxon>
        <taxon>Canavalia</taxon>
    </lineage>
</organism>
<reference evidence="1 2" key="1">
    <citation type="submission" date="2024-01" db="EMBL/GenBank/DDBJ databases">
        <title>The genomes of 5 underutilized Papilionoideae crops provide insights into root nodulation and disease resistanc.</title>
        <authorList>
            <person name="Jiang F."/>
        </authorList>
    </citation>
    <scope>NUCLEOTIDE SEQUENCE [LARGE SCALE GENOMIC DNA]</scope>
    <source>
        <strain evidence="1">LVBAO_FW01</strain>
        <tissue evidence="1">Leaves</tissue>
    </source>
</reference>
<dbReference type="Proteomes" id="UP001367508">
    <property type="component" value="Unassembled WGS sequence"/>
</dbReference>
<evidence type="ECO:0000313" key="2">
    <source>
        <dbReference type="Proteomes" id="UP001367508"/>
    </source>
</evidence>
<protein>
    <submittedName>
        <fullName evidence="1">Uncharacterized protein</fullName>
    </submittedName>
</protein>
<dbReference type="AlphaFoldDB" id="A0AAN9LZF0"/>
<gene>
    <name evidence="1" type="ORF">VNO77_14501</name>
</gene>
<proteinExistence type="predicted"/>